<name>A0BI65_PARTE</name>
<dbReference type="GeneID" id="5011414"/>
<dbReference type="RefSeq" id="XP_001425630.1">
    <property type="nucleotide sequence ID" value="XM_001425593.1"/>
</dbReference>
<sequence length="111" mass="13236">MQHSNEADFMKDEFNYQFTQQYTEQEMLEIIIQQQGILDIFDELVVINVEAHAEKKQPKLCERRMKKIKKTSKFTAQLQGIRNINSGCAKLFKMKLNNDRTIYQLKQISKY</sequence>
<proteinExistence type="predicted"/>
<evidence type="ECO:0000313" key="2">
    <source>
        <dbReference type="Proteomes" id="UP000000600"/>
    </source>
</evidence>
<dbReference type="Proteomes" id="UP000000600">
    <property type="component" value="Unassembled WGS sequence"/>
</dbReference>
<reference evidence="1 2" key="1">
    <citation type="journal article" date="2006" name="Nature">
        <title>Global trends of whole-genome duplications revealed by the ciliate Paramecium tetraurelia.</title>
        <authorList>
            <consortium name="Genoscope"/>
            <person name="Aury J.-M."/>
            <person name="Jaillon O."/>
            <person name="Duret L."/>
            <person name="Noel B."/>
            <person name="Jubin C."/>
            <person name="Porcel B.M."/>
            <person name="Segurens B."/>
            <person name="Daubin V."/>
            <person name="Anthouard V."/>
            <person name="Aiach N."/>
            <person name="Arnaiz O."/>
            <person name="Billaut A."/>
            <person name="Beisson J."/>
            <person name="Blanc I."/>
            <person name="Bouhouche K."/>
            <person name="Camara F."/>
            <person name="Duharcourt S."/>
            <person name="Guigo R."/>
            <person name="Gogendeau D."/>
            <person name="Katinka M."/>
            <person name="Keller A.-M."/>
            <person name="Kissmehl R."/>
            <person name="Klotz C."/>
            <person name="Koll F."/>
            <person name="Le Moue A."/>
            <person name="Lepere C."/>
            <person name="Malinsky S."/>
            <person name="Nowacki M."/>
            <person name="Nowak J.K."/>
            <person name="Plattner H."/>
            <person name="Poulain J."/>
            <person name="Ruiz F."/>
            <person name="Serrano V."/>
            <person name="Zagulski M."/>
            <person name="Dessen P."/>
            <person name="Betermier M."/>
            <person name="Weissenbach J."/>
            <person name="Scarpelli C."/>
            <person name="Schachter V."/>
            <person name="Sperling L."/>
            <person name="Meyer E."/>
            <person name="Cohen J."/>
            <person name="Wincker P."/>
        </authorList>
    </citation>
    <scope>NUCLEOTIDE SEQUENCE [LARGE SCALE GENOMIC DNA]</scope>
    <source>
        <strain evidence="1 2">Stock d4-2</strain>
    </source>
</reference>
<keyword evidence="2" id="KW-1185">Reference proteome</keyword>
<evidence type="ECO:0000313" key="1">
    <source>
        <dbReference type="EMBL" id="CAK58232.1"/>
    </source>
</evidence>
<accession>A0BI65</accession>
<dbReference type="HOGENOM" id="CLU_2163285_0_0_1"/>
<dbReference type="EMBL" id="CT867996">
    <property type="protein sequence ID" value="CAK58232.1"/>
    <property type="molecule type" value="Genomic_DNA"/>
</dbReference>
<dbReference type="InParanoid" id="A0BI65"/>
<protein>
    <submittedName>
        <fullName evidence="1">Uncharacterized protein</fullName>
    </submittedName>
</protein>
<organism evidence="1 2">
    <name type="scientific">Paramecium tetraurelia</name>
    <dbReference type="NCBI Taxonomy" id="5888"/>
    <lineage>
        <taxon>Eukaryota</taxon>
        <taxon>Sar</taxon>
        <taxon>Alveolata</taxon>
        <taxon>Ciliophora</taxon>
        <taxon>Intramacronucleata</taxon>
        <taxon>Oligohymenophorea</taxon>
        <taxon>Peniculida</taxon>
        <taxon>Parameciidae</taxon>
        <taxon>Paramecium</taxon>
    </lineage>
</organism>
<dbReference type="AlphaFoldDB" id="A0BI65"/>
<dbReference type="KEGG" id="ptm:GSPATT00029268001"/>
<gene>
    <name evidence="1" type="ORF">GSPATT00029268001</name>
</gene>